<feature type="region of interest" description="Disordered" evidence="1">
    <location>
        <begin position="164"/>
        <end position="206"/>
    </location>
</feature>
<evidence type="ECO:0000313" key="3">
    <source>
        <dbReference type="EMBL" id="PON58285.1"/>
    </source>
</evidence>
<organism evidence="3 4">
    <name type="scientific">Trema orientale</name>
    <name type="common">Charcoal tree</name>
    <name type="synonym">Celtis orientalis</name>
    <dbReference type="NCBI Taxonomy" id="63057"/>
    <lineage>
        <taxon>Eukaryota</taxon>
        <taxon>Viridiplantae</taxon>
        <taxon>Streptophyta</taxon>
        <taxon>Embryophyta</taxon>
        <taxon>Tracheophyta</taxon>
        <taxon>Spermatophyta</taxon>
        <taxon>Magnoliopsida</taxon>
        <taxon>eudicotyledons</taxon>
        <taxon>Gunneridae</taxon>
        <taxon>Pentapetalae</taxon>
        <taxon>rosids</taxon>
        <taxon>fabids</taxon>
        <taxon>Rosales</taxon>
        <taxon>Cannabaceae</taxon>
        <taxon>Trema</taxon>
    </lineage>
</organism>
<dbReference type="InterPro" id="IPR055281">
    <property type="entry name" value="GIR1-2/SIED1"/>
</dbReference>
<dbReference type="InterPro" id="IPR056440">
    <property type="entry name" value="Zn-ribbon_GIR1"/>
</dbReference>
<dbReference type="PANTHER" id="PTHR33177">
    <property type="entry name" value="PUTATIVE-RELATED"/>
    <property type="match status" value="1"/>
</dbReference>
<sequence>MAADVSSLVRIMSGYKDDQRGSMGTDSSSEKSTALITRDLLGGSSSSSSKMVNDTQELDLDLQVPNGWEKRLDLKSGKVYLQRCSTPNPNSNSNSGSDHNKHQSNTTVPKLQDLNFPASPSSKTPLNLFDDTSLDLKLVSSSSPSTSPNYQSVCTLDKVKSALERAEKEPVKRRSSSSSMWKSSSPSYSSSSSSIKESQEDENEEKLLSPSFAAGCPGCLTYVLIMKNNPKCPRCNSVIPLPLMKKPRIDLNMAI</sequence>
<evidence type="ECO:0000256" key="1">
    <source>
        <dbReference type="SAM" id="MobiDB-lite"/>
    </source>
</evidence>
<feature type="compositionally biased region" description="Low complexity" evidence="1">
    <location>
        <begin position="85"/>
        <end position="97"/>
    </location>
</feature>
<feature type="region of interest" description="Disordered" evidence="1">
    <location>
        <begin position="12"/>
        <end position="66"/>
    </location>
</feature>
<proteinExistence type="predicted"/>
<dbReference type="OrthoDB" id="1929178at2759"/>
<feature type="domain" description="GIR1-like zinc ribbon" evidence="2">
    <location>
        <begin position="215"/>
        <end position="241"/>
    </location>
</feature>
<keyword evidence="4" id="KW-1185">Reference proteome</keyword>
<dbReference type="InParanoid" id="A0A2P5CBB4"/>
<dbReference type="Proteomes" id="UP000237000">
    <property type="component" value="Unassembled WGS sequence"/>
</dbReference>
<dbReference type="STRING" id="63057.A0A2P5CBB4"/>
<gene>
    <name evidence="3" type="ORF">TorRG33x02_291570</name>
</gene>
<dbReference type="Pfam" id="PF24747">
    <property type="entry name" value="Zn-ribbon_GIR1"/>
    <property type="match status" value="1"/>
</dbReference>
<comment type="caution">
    <text evidence="3">The sequence shown here is derived from an EMBL/GenBank/DDBJ whole genome shotgun (WGS) entry which is preliminary data.</text>
</comment>
<dbReference type="FunCoup" id="A0A2P5CBB4">
    <property type="interactions" value="447"/>
</dbReference>
<accession>A0A2P5CBB4</accession>
<feature type="compositionally biased region" description="Polar residues" evidence="1">
    <location>
        <begin position="22"/>
        <end position="35"/>
    </location>
</feature>
<dbReference type="PANTHER" id="PTHR33177:SF24">
    <property type="entry name" value="FILAMENTOUS HEMAGGLUTININ TRANSPORTER"/>
    <property type="match status" value="1"/>
</dbReference>
<dbReference type="AlphaFoldDB" id="A0A2P5CBB4"/>
<reference evidence="4" key="1">
    <citation type="submission" date="2016-06" db="EMBL/GenBank/DDBJ databases">
        <title>Parallel loss of symbiosis genes in relatives of nitrogen-fixing non-legume Parasponia.</title>
        <authorList>
            <person name="Van Velzen R."/>
            <person name="Holmer R."/>
            <person name="Bu F."/>
            <person name="Rutten L."/>
            <person name="Van Zeijl A."/>
            <person name="Liu W."/>
            <person name="Santuari L."/>
            <person name="Cao Q."/>
            <person name="Sharma T."/>
            <person name="Shen D."/>
            <person name="Roswanjaya Y."/>
            <person name="Wardhani T."/>
            <person name="Kalhor M.S."/>
            <person name="Jansen J."/>
            <person name="Van den Hoogen J."/>
            <person name="Gungor B."/>
            <person name="Hartog M."/>
            <person name="Hontelez J."/>
            <person name="Verver J."/>
            <person name="Yang W.-C."/>
            <person name="Schijlen E."/>
            <person name="Repin R."/>
            <person name="Schilthuizen M."/>
            <person name="Schranz E."/>
            <person name="Heidstra R."/>
            <person name="Miyata K."/>
            <person name="Fedorova E."/>
            <person name="Kohlen W."/>
            <person name="Bisseling T."/>
            <person name="Smit S."/>
            <person name="Geurts R."/>
        </authorList>
    </citation>
    <scope>NUCLEOTIDE SEQUENCE [LARGE SCALE GENOMIC DNA]</scope>
    <source>
        <strain evidence="4">cv. RG33-2</strain>
    </source>
</reference>
<name>A0A2P5CBB4_TREOI</name>
<feature type="region of interest" description="Disordered" evidence="1">
    <location>
        <begin position="82"/>
        <end position="127"/>
    </location>
</feature>
<evidence type="ECO:0000313" key="4">
    <source>
        <dbReference type="Proteomes" id="UP000237000"/>
    </source>
</evidence>
<protein>
    <submittedName>
        <fullName evidence="3">Filamentous hemagglutinin transporter</fullName>
    </submittedName>
</protein>
<dbReference type="EMBL" id="JXTC01000388">
    <property type="protein sequence ID" value="PON58285.1"/>
    <property type="molecule type" value="Genomic_DNA"/>
</dbReference>
<evidence type="ECO:0000259" key="2">
    <source>
        <dbReference type="Pfam" id="PF24747"/>
    </source>
</evidence>
<feature type="compositionally biased region" description="Low complexity" evidence="1">
    <location>
        <begin position="176"/>
        <end position="194"/>
    </location>
</feature>